<evidence type="ECO:0000313" key="2">
    <source>
        <dbReference type="EMBL" id="SVA29433.1"/>
    </source>
</evidence>
<name>A0A381URI9_9ZZZZ</name>
<dbReference type="EMBL" id="UINC01006754">
    <property type="protein sequence ID" value="SVA29433.1"/>
    <property type="molecule type" value="Genomic_DNA"/>
</dbReference>
<gene>
    <name evidence="2" type="ORF">METZ01_LOCUS82287</name>
</gene>
<accession>A0A381URI9</accession>
<protein>
    <recommendedName>
        <fullName evidence="1">NAD-dependent epimerase/dehydratase domain-containing protein</fullName>
    </recommendedName>
</protein>
<feature type="domain" description="NAD-dependent epimerase/dehydratase" evidence="1">
    <location>
        <begin position="42"/>
        <end position="146"/>
    </location>
</feature>
<reference evidence="2" key="1">
    <citation type="submission" date="2018-05" db="EMBL/GenBank/DDBJ databases">
        <authorList>
            <person name="Lanie J.A."/>
            <person name="Ng W.-L."/>
            <person name="Kazmierczak K.M."/>
            <person name="Andrzejewski T.M."/>
            <person name="Davidsen T.M."/>
            <person name="Wayne K.J."/>
            <person name="Tettelin H."/>
            <person name="Glass J.I."/>
            <person name="Rusch D."/>
            <person name="Podicherti R."/>
            <person name="Tsui H.-C.T."/>
            <person name="Winkler M.E."/>
        </authorList>
    </citation>
    <scope>NUCLEOTIDE SEQUENCE</scope>
</reference>
<dbReference type="Gene3D" id="3.40.50.720">
    <property type="entry name" value="NAD(P)-binding Rossmann-like Domain"/>
    <property type="match status" value="1"/>
</dbReference>
<dbReference type="InterPro" id="IPR036291">
    <property type="entry name" value="NAD(P)-bd_dom_sf"/>
</dbReference>
<dbReference type="InterPro" id="IPR001509">
    <property type="entry name" value="Epimerase_deHydtase"/>
</dbReference>
<organism evidence="2">
    <name type="scientific">marine metagenome</name>
    <dbReference type="NCBI Taxonomy" id="408172"/>
    <lineage>
        <taxon>unclassified sequences</taxon>
        <taxon>metagenomes</taxon>
        <taxon>ecological metagenomes</taxon>
    </lineage>
</organism>
<evidence type="ECO:0000259" key="1">
    <source>
        <dbReference type="Pfam" id="PF01370"/>
    </source>
</evidence>
<dbReference type="Pfam" id="PF01370">
    <property type="entry name" value="Epimerase"/>
    <property type="match status" value="1"/>
</dbReference>
<sequence length="229" mass="26009">MKLLVTNPSSRLSRELSQTLGASHDVELASGPFEHGCSTNDLTRNVDVVVHSLENEVLADETIMLDRAMRQTYNLLSACIEEKVRRFIFLGSLEVMKGYDEDYLVNEKWRPVPTSEITTLCVHMAEFVCREFGREGRIDVYSLRLGDLQWEEPIDSTSMLRGDDALQAIQRAVEQNIVDEHTPISKSTLLSGRTWSIFHIQSILDFKEPRFNTSKAQEMLGFVPEGSIL</sequence>
<dbReference type="AlphaFoldDB" id="A0A381URI9"/>
<dbReference type="SUPFAM" id="SSF51735">
    <property type="entry name" value="NAD(P)-binding Rossmann-fold domains"/>
    <property type="match status" value="1"/>
</dbReference>
<proteinExistence type="predicted"/>